<protein>
    <recommendedName>
        <fullName evidence="3">Recombination-associated protein RdgC</fullName>
    </recommendedName>
</protein>
<dbReference type="PANTHER" id="PTHR38103:SF1">
    <property type="entry name" value="RECOMBINATION-ASSOCIATED PROTEIN RDGC"/>
    <property type="match status" value="1"/>
</dbReference>
<accession>B7MW52</accession>
<dbReference type="GO" id="GO:0000018">
    <property type="term" value="P:regulation of DNA recombination"/>
    <property type="evidence" value="ECO:0007669"/>
    <property type="project" value="TreeGrafter"/>
</dbReference>
<dbReference type="Pfam" id="PF04381">
    <property type="entry name" value="RdgC"/>
    <property type="match status" value="1"/>
</dbReference>
<keyword evidence="4" id="KW-0963">Cytoplasm</keyword>
<evidence type="ECO:0000256" key="3">
    <source>
        <dbReference type="ARBA" id="ARBA00022296"/>
    </source>
</evidence>
<dbReference type="InterPro" id="IPR007476">
    <property type="entry name" value="RdgC"/>
</dbReference>
<reference evidence="7" key="1">
    <citation type="journal article" date="2009" name="PLoS Genet.">
        <title>Organised genome dynamics in the Escherichia coli species results in highly diverse adaptive paths.</title>
        <authorList>
            <person name="Touchon M."/>
            <person name="Hoede C."/>
            <person name="Tenaillon O."/>
            <person name="Barbe V."/>
            <person name="Baeriswyl S."/>
            <person name="Bidet P."/>
            <person name="Bingen E."/>
            <person name="Bonacorsi S."/>
            <person name="Bouchier C."/>
            <person name="Bouvet O."/>
            <person name="Calteau A."/>
            <person name="Chiapello H."/>
            <person name="Clermont O."/>
            <person name="Cruveiller S."/>
            <person name="Danchin A."/>
            <person name="Diard M."/>
            <person name="Dossat C."/>
            <person name="Karoui M.E."/>
            <person name="Frapy E."/>
            <person name="Garry L."/>
            <person name="Ghigo J.M."/>
            <person name="Gilles A.M."/>
            <person name="Johnson J."/>
            <person name="Le Bouguenec C."/>
            <person name="Lescat M."/>
            <person name="Mangenot S."/>
            <person name="Martinez-Jehanne V."/>
            <person name="Matic I."/>
            <person name="Nassif X."/>
            <person name="Oztas S."/>
            <person name="Petit M.A."/>
            <person name="Pichon C."/>
            <person name="Rouy Z."/>
            <person name="Ruf C.S."/>
            <person name="Schneider D."/>
            <person name="Tourret J."/>
            <person name="Vacherie B."/>
            <person name="Vallenet D."/>
            <person name="Medigue C."/>
            <person name="Rocha E.P.C."/>
            <person name="Denamur E."/>
        </authorList>
    </citation>
    <scope>NUCLEOTIDE SEQUENCE [LARGE SCALE GENOMIC DNA]</scope>
    <source>
        <strain evidence="7">ED1a</strain>
    </source>
</reference>
<gene>
    <name evidence="6" type="ordered locus">ECED1_2127</name>
</gene>
<keyword evidence="5" id="KW-0233">DNA recombination</keyword>
<dbReference type="Proteomes" id="UP000000748">
    <property type="component" value="Chromosome"/>
</dbReference>
<dbReference type="GO" id="GO:0043590">
    <property type="term" value="C:bacterial nucleoid"/>
    <property type="evidence" value="ECO:0007669"/>
    <property type="project" value="TreeGrafter"/>
</dbReference>
<evidence type="ECO:0000256" key="1">
    <source>
        <dbReference type="ARBA" id="ARBA00004453"/>
    </source>
</evidence>
<dbReference type="GO" id="GO:0006310">
    <property type="term" value="P:DNA recombination"/>
    <property type="evidence" value="ECO:0007669"/>
    <property type="project" value="UniProtKB-KW"/>
</dbReference>
<dbReference type="KEGG" id="ecq:ECED1_2127"/>
<evidence type="ECO:0000313" key="7">
    <source>
        <dbReference type="Proteomes" id="UP000000748"/>
    </source>
</evidence>
<proteinExistence type="inferred from homology"/>
<comment type="similarity">
    <text evidence="2">Belongs to the RdgC family.</text>
</comment>
<evidence type="ECO:0000256" key="4">
    <source>
        <dbReference type="ARBA" id="ARBA00022490"/>
    </source>
</evidence>
<organism evidence="6 7">
    <name type="scientific">Escherichia coli O81 (strain ED1a)</name>
    <dbReference type="NCBI Taxonomy" id="585397"/>
    <lineage>
        <taxon>Bacteria</taxon>
        <taxon>Pseudomonadati</taxon>
        <taxon>Pseudomonadota</taxon>
        <taxon>Gammaproteobacteria</taxon>
        <taxon>Enterobacterales</taxon>
        <taxon>Enterobacteriaceae</taxon>
        <taxon>Escherichia</taxon>
    </lineage>
</organism>
<dbReference type="PANTHER" id="PTHR38103">
    <property type="entry name" value="RECOMBINATION-ASSOCIATED PROTEIN RDGC"/>
    <property type="match status" value="1"/>
</dbReference>
<evidence type="ECO:0000256" key="5">
    <source>
        <dbReference type="ARBA" id="ARBA00023172"/>
    </source>
</evidence>
<evidence type="ECO:0000256" key="2">
    <source>
        <dbReference type="ARBA" id="ARBA00008657"/>
    </source>
</evidence>
<dbReference type="AlphaFoldDB" id="B7MW52"/>
<sequence>MLPAGTALFTKQRRASPDDGLITQSIRAAATAGVLLCFVEKLIHCAEENRMKLPKFRNAIVYRATLPSIQAIEGHLLELPYSEIGETEFSRSSFVENPVTGELVTPISGGYAMVIRHDQKIIPRHVVMKEANSRIQTIENMSGNKLKRAERLAIIDNVRVDLCKQAFVKSTLILALYSTDEKLLVINTTNKIIAGMVCAMLIKVVGSVKTETINISDIKNGLTTRLNNYINGAANAFEGFTVGNYIQLSRYADQKEIIRYSAEHESIQSELADSLSSSFTADKMELSGCGVTFILTENFHFSRINTQSQTFNDEDDKAFQWRHQTGADLFQFSKVVNLMCDLLSYKEDKSQNPTT</sequence>
<name>B7MW52_ECO81</name>
<comment type="subcellular location">
    <subcellularLocation>
        <location evidence="1">Cytoplasm</location>
        <location evidence="1">Nucleoid</location>
    </subcellularLocation>
</comment>
<dbReference type="GO" id="GO:0003690">
    <property type="term" value="F:double-stranded DNA binding"/>
    <property type="evidence" value="ECO:0007669"/>
    <property type="project" value="TreeGrafter"/>
</dbReference>
<dbReference type="HOGENOM" id="CLU_923669_0_0_6"/>
<dbReference type="EMBL" id="CU928162">
    <property type="protein sequence ID" value="CAR08318.2"/>
    <property type="molecule type" value="Genomic_DNA"/>
</dbReference>
<evidence type="ECO:0000313" key="6">
    <source>
        <dbReference type="EMBL" id="CAR08318.2"/>
    </source>
</evidence>